<name>A0A5B9PGG2_9BACT</name>
<dbReference type="InterPro" id="IPR035959">
    <property type="entry name" value="RutC-like_sf"/>
</dbReference>
<proteinExistence type="predicted"/>
<dbReference type="Proteomes" id="UP000322214">
    <property type="component" value="Chromosome"/>
</dbReference>
<accession>A0A5B9PGG2</accession>
<gene>
    <name evidence="1" type="primary">rutC</name>
    <name evidence="1" type="ORF">MFFC18_37560</name>
</gene>
<dbReference type="InterPro" id="IPR006175">
    <property type="entry name" value="YjgF/YER057c/UK114"/>
</dbReference>
<evidence type="ECO:0000313" key="2">
    <source>
        <dbReference type="Proteomes" id="UP000322214"/>
    </source>
</evidence>
<reference evidence="1 2" key="1">
    <citation type="submission" date="2019-08" db="EMBL/GenBank/DDBJ databases">
        <title>Deep-cultivation of Planctomycetes and their phenomic and genomic characterization uncovers novel biology.</title>
        <authorList>
            <person name="Wiegand S."/>
            <person name="Jogler M."/>
            <person name="Boedeker C."/>
            <person name="Pinto D."/>
            <person name="Vollmers J."/>
            <person name="Rivas-Marin E."/>
            <person name="Kohn T."/>
            <person name="Peeters S.H."/>
            <person name="Heuer A."/>
            <person name="Rast P."/>
            <person name="Oberbeckmann S."/>
            <person name="Bunk B."/>
            <person name="Jeske O."/>
            <person name="Meyerdierks A."/>
            <person name="Storesund J.E."/>
            <person name="Kallscheuer N."/>
            <person name="Luecker S."/>
            <person name="Lage O.M."/>
            <person name="Pohl T."/>
            <person name="Merkel B.J."/>
            <person name="Hornburger P."/>
            <person name="Mueller R.-W."/>
            <person name="Bruemmer F."/>
            <person name="Labrenz M."/>
            <person name="Spormann A.M."/>
            <person name="Op den Camp H."/>
            <person name="Overmann J."/>
            <person name="Amann R."/>
            <person name="Jetten M.S.M."/>
            <person name="Mascher T."/>
            <person name="Medema M.H."/>
            <person name="Devos D.P."/>
            <person name="Kaster A.-K."/>
            <person name="Ovreas L."/>
            <person name="Rohde M."/>
            <person name="Galperin M.Y."/>
            <person name="Jogler C."/>
        </authorList>
    </citation>
    <scope>NUCLEOTIDE SEQUENCE [LARGE SCALE GENOMIC DNA]</scope>
    <source>
        <strain evidence="1 2">FC18</strain>
    </source>
</reference>
<dbReference type="Gene3D" id="3.30.1330.40">
    <property type="entry name" value="RutC-like"/>
    <property type="match status" value="1"/>
</dbReference>
<dbReference type="PANTHER" id="PTHR43857:SF1">
    <property type="entry name" value="YJGH FAMILY PROTEIN"/>
    <property type="match status" value="1"/>
</dbReference>
<dbReference type="Pfam" id="PF01042">
    <property type="entry name" value="Ribonuc_L-PSP"/>
    <property type="match status" value="1"/>
</dbReference>
<evidence type="ECO:0000313" key="1">
    <source>
        <dbReference type="EMBL" id="QEG23852.1"/>
    </source>
</evidence>
<dbReference type="CDD" id="cd06154">
    <property type="entry name" value="YjgF_YER057c_UK114_like_6"/>
    <property type="match status" value="1"/>
</dbReference>
<keyword evidence="2" id="KW-1185">Reference proteome</keyword>
<dbReference type="PANTHER" id="PTHR43857">
    <property type="entry name" value="BLR7761 PROTEIN"/>
    <property type="match status" value="1"/>
</dbReference>
<sequence length="145" mass="16174">MLSSVPVFAMTISRKLISSGSKFEKDFAYSRAVVQGNWCFVSGTTGYDYTSMCMPEHAVDQARNAFWTIEKSLSEGGFSLSDIVRVQYTVVKAEYADEVQPVLRRFLGDVRPAATMVVAGLIKPEMKIEIEVTALRGFAEREDEI</sequence>
<dbReference type="AlphaFoldDB" id="A0A5B9PGG2"/>
<dbReference type="EMBL" id="CP042912">
    <property type="protein sequence ID" value="QEG23852.1"/>
    <property type="molecule type" value="Genomic_DNA"/>
</dbReference>
<protein>
    <submittedName>
        <fullName evidence="1">Aminoacrylate peracid reductase RutC</fullName>
    </submittedName>
</protein>
<dbReference type="KEGG" id="mff:MFFC18_37560"/>
<dbReference type="STRING" id="980251.GCA_001642875_00229"/>
<organism evidence="1 2">
    <name type="scientific">Mariniblastus fucicola</name>
    <dbReference type="NCBI Taxonomy" id="980251"/>
    <lineage>
        <taxon>Bacteria</taxon>
        <taxon>Pseudomonadati</taxon>
        <taxon>Planctomycetota</taxon>
        <taxon>Planctomycetia</taxon>
        <taxon>Pirellulales</taxon>
        <taxon>Pirellulaceae</taxon>
        <taxon>Mariniblastus</taxon>
    </lineage>
</organism>
<dbReference type="SUPFAM" id="SSF55298">
    <property type="entry name" value="YjgF-like"/>
    <property type="match status" value="1"/>
</dbReference>